<evidence type="ECO:0000256" key="2">
    <source>
        <dbReference type="ARBA" id="ARBA00023125"/>
    </source>
</evidence>
<evidence type="ECO:0000256" key="1">
    <source>
        <dbReference type="ARBA" id="ARBA00023015"/>
    </source>
</evidence>
<dbReference type="Pfam" id="PF12833">
    <property type="entry name" value="HTH_18"/>
    <property type="match status" value="1"/>
</dbReference>
<evidence type="ECO:0000313" key="5">
    <source>
        <dbReference type="EMBL" id="CAG5076696.1"/>
    </source>
</evidence>
<comment type="caution">
    <text evidence="5">The sequence shown here is derived from an EMBL/GenBank/DDBJ whole genome shotgun (WGS) entry which is preliminary data.</text>
</comment>
<dbReference type="Gene3D" id="2.60.120.10">
    <property type="entry name" value="Jelly Rolls"/>
    <property type="match status" value="1"/>
</dbReference>
<keyword evidence="6" id="KW-1185">Reference proteome</keyword>
<dbReference type="EMBL" id="CAJRAY010000002">
    <property type="protein sequence ID" value="CAG5076696.1"/>
    <property type="molecule type" value="Genomic_DNA"/>
</dbReference>
<sequence>MERIYRIILEQHLRRLNAEVTLAAWSSFAPGFSLGHSRPHGFRLVYVSKGTGWIEVNGKRYGTRPGCLSLLPAGIEQSCGVAGPEPVEAYWVQFDANLGDAELIDMLKLPVCVDMSGHSDIIRLFEAMVDAYNDRSITSVLRSKAALYEALACFLEQCQVDEGAFGNIDDYVKLGKVLDYIDQHLAENLTLEELAKIAYLHPNYFISLFKNLIGYPPIQYVNMQRLEKVKKLLEETDIHIADIAASVGMRNHYLSRLFKQHTGISPTRYRKLYGERKAMADRAAAKGGRISEVQAAAADAGTGGSGYEQGED</sequence>
<dbReference type="RefSeq" id="WP_213483084.1">
    <property type="nucleotide sequence ID" value="NZ_CAJRAY010000002.1"/>
</dbReference>
<evidence type="ECO:0000313" key="6">
    <source>
        <dbReference type="Proteomes" id="UP000681526"/>
    </source>
</evidence>
<dbReference type="PANTHER" id="PTHR43280">
    <property type="entry name" value="ARAC-FAMILY TRANSCRIPTIONAL REGULATOR"/>
    <property type="match status" value="1"/>
</dbReference>
<dbReference type="SUPFAM" id="SSF51215">
    <property type="entry name" value="Regulatory protein AraC"/>
    <property type="match status" value="1"/>
</dbReference>
<evidence type="ECO:0000259" key="4">
    <source>
        <dbReference type="PROSITE" id="PS01124"/>
    </source>
</evidence>
<dbReference type="InterPro" id="IPR003313">
    <property type="entry name" value="AraC-bd"/>
</dbReference>
<dbReference type="InterPro" id="IPR014710">
    <property type="entry name" value="RmlC-like_jellyroll"/>
</dbReference>
<dbReference type="InterPro" id="IPR018062">
    <property type="entry name" value="HTH_AraC-typ_CS"/>
</dbReference>
<dbReference type="SMART" id="SM00342">
    <property type="entry name" value="HTH_ARAC"/>
    <property type="match status" value="1"/>
</dbReference>
<evidence type="ECO:0000256" key="3">
    <source>
        <dbReference type="ARBA" id="ARBA00023163"/>
    </source>
</evidence>
<dbReference type="PROSITE" id="PS01124">
    <property type="entry name" value="HTH_ARAC_FAMILY_2"/>
    <property type="match status" value="1"/>
</dbReference>
<keyword evidence="1" id="KW-0805">Transcription regulation</keyword>
<dbReference type="Gene3D" id="1.10.10.60">
    <property type="entry name" value="Homeodomain-like"/>
    <property type="match status" value="2"/>
</dbReference>
<dbReference type="Pfam" id="PF02311">
    <property type="entry name" value="AraC_binding"/>
    <property type="match status" value="1"/>
</dbReference>
<dbReference type="PANTHER" id="PTHR43280:SF28">
    <property type="entry name" value="HTH-TYPE TRANSCRIPTIONAL ACTIVATOR RHAS"/>
    <property type="match status" value="1"/>
</dbReference>
<dbReference type="InterPro" id="IPR037923">
    <property type="entry name" value="HTH-like"/>
</dbReference>
<keyword evidence="3" id="KW-0804">Transcription</keyword>
<dbReference type="PROSITE" id="PS00041">
    <property type="entry name" value="HTH_ARAC_FAMILY_1"/>
    <property type="match status" value="1"/>
</dbReference>
<keyword evidence="2" id="KW-0238">DNA-binding</keyword>
<feature type="domain" description="HTH araC/xylS-type" evidence="4">
    <location>
        <begin position="175"/>
        <end position="272"/>
    </location>
</feature>
<accession>A0ABM8UZF8</accession>
<dbReference type="InterPro" id="IPR018060">
    <property type="entry name" value="HTH_AraC"/>
</dbReference>
<dbReference type="InterPro" id="IPR009057">
    <property type="entry name" value="Homeodomain-like_sf"/>
</dbReference>
<gene>
    <name evidence="5" type="primary">txxe 128-araC</name>
    <name evidence="5" type="ORF">TXXE_00865</name>
</gene>
<organism evidence="5 6">
    <name type="scientific">Thermobacillus xylanilyticus</name>
    <dbReference type="NCBI Taxonomy" id="76633"/>
    <lineage>
        <taxon>Bacteria</taxon>
        <taxon>Bacillati</taxon>
        <taxon>Bacillota</taxon>
        <taxon>Bacilli</taxon>
        <taxon>Bacillales</taxon>
        <taxon>Paenibacillaceae</taxon>
        <taxon>Thermobacillus</taxon>
    </lineage>
</organism>
<dbReference type="Proteomes" id="UP000681526">
    <property type="component" value="Unassembled WGS sequence"/>
</dbReference>
<protein>
    <submittedName>
        <fullName evidence="5">Transcriptional regulator, AraC family</fullName>
    </submittedName>
</protein>
<dbReference type="SUPFAM" id="SSF46689">
    <property type="entry name" value="Homeodomain-like"/>
    <property type="match status" value="2"/>
</dbReference>
<proteinExistence type="predicted"/>
<reference evidence="5 6" key="1">
    <citation type="submission" date="2021-04" db="EMBL/GenBank/DDBJ databases">
        <authorList>
            <person name="Rakotoarivonina H."/>
        </authorList>
    </citation>
    <scope>NUCLEOTIDE SEQUENCE [LARGE SCALE GENOMIC DNA]</scope>
    <source>
        <strain evidence="5 6">XE</strain>
    </source>
</reference>
<name>A0ABM8UZF8_THEXY</name>